<evidence type="ECO:0000313" key="2">
    <source>
        <dbReference type="Proteomes" id="UP001417504"/>
    </source>
</evidence>
<organism evidence="1 2">
    <name type="scientific">Stephania japonica</name>
    <dbReference type="NCBI Taxonomy" id="461633"/>
    <lineage>
        <taxon>Eukaryota</taxon>
        <taxon>Viridiplantae</taxon>
        <taxon>Streptophyta</taxon>
        <taxon>Embryophyta</taxon>
        <taxon>Tracheophyta</taxon>
        <taxon>Spermatophyta</taxon>
        <taxon>Magnoliopsida</taxon>
        <taxon>Ranunculales</taxon>
        <taxon>Menispermaceae</taxon>
        <taxon>Menispermoideae</taxon>
        <taxon>Cissampelideae</taxon>
        <taxon>Stephania</taxon>
    </lineage>
</organism>
<evidence type="ECO:0000313" key="1">
    <source>
        <dbReference type="EMBL" id="KAK9096251.1"/>
    </source>
</evidence>
<accession>A0AAP0EN11</accession>
<keyword evidence="2" id="KW-1185">Reference proteome</keyword>
<name>A0AAP0EN11_9MAGN</name>
<comment type="caution">
    <text evidence="1">The sequence shown here is derived from an EMBL/GenBank/DDBJ whole genome shotgun (WGS) entry which is preliminary data.</text>
</comment>
<dbReference type="Proteomes" id="UP001417504">
    <property type="component" value="Unassembled WGS sequence"/>
</dbReference>
<protein>
    <submittedName>
        <fullName evidence="1">Uncharacterized protein</fullName>
    </submittedName>
</protein>
<proteinExistence type="predicted"/>
<dbReference type="AlphaFoldDB" id="A0AAP0EN11"/>
<reference evidence="1 2" key="1">
    <citation type="submission" date="2024-01" db="EMBL/GenBank/DDBJ databases">
        <title>Genome assemblies of Stephania.</title>
        <authorList>
            <person name="Yang L."/>
        </authorList>
    </citation>
    <scope>NUCLEOTIDE SEQUENCE [LARGE SCALE GENOMIC DNA]</scope>
    <source>
        <strain evidence="1">QJT</strain>
        <tissue evidence="1">Leaf</tissue>
    </source>
</reference>
<sequence>MEFCMVKDQFSAPFRGLRQEDGERGEDIFPSPDCLVRDYILFLLGTTIFTNKSATRVSPHLLQLLDNVEDIGSYG</sequence>
<dbReference type="EMBL" id="JBBNAE010000009">
    <property type="protein sequence ID" value="KAK9096251.1"/>
    <property type="molecule type" value="Genomic_DNA"/>
</dbReference>
<gene>
    <name evidence="1" type="ORF">Sjap_021748</name>
</gene>